<dbReference type="Gene3D" id="1.10.472.80">
    <property type="entry name" value="Ypt/Rab-GAP domain of gyp1p, domain 3"/>
    <property type="match status" value="1"/>
</dbReference>
<dbReference type="Proteomes" id="UP001488838">
    <property type="component" value="Unassembled WGS sequence"/>
</dbReference>
<comment type="caution">
    <text evidence="2">The sequence shown here is derived from an EMBL/GenBank/DDBJ whole genome shotgun (WGS) entry which is preliminary data.</text>
</comment>
<dbReference type="AlphaFoldDB" id="A0AAW0JVW4"/>
<evidence type="ECO:0000256" key="1">
    <source>
        <dbReference type="ARBA" id="ARBA00022468"/>
    </source>
</evidence>
<gene>
    <name evidence="2" type="ORF">U0070_020387</name>
</gene>
<name>A0AAW0JVW4_MYOGA</name>
<protein>
    <submittedName>
        <fullName evidence="2">Uncharacterized protein</fullName>
    </submittedName>
</protein>
<accession>A0AAW0JVW4</accession>
<dbReference type="GO" id="GO:0005789">
    <property type="term" value="C:endoplasmic reticulum membrane"/>
    <property type="evidence" value="ECO:0007669"/>
    <property type="project" value="TreeGrafter"/>
</dbReference>
<dbReference type="GO" id="GO:0006888">
    <property type="term" value="P:endoplasmic reticulum to Golgi vesicle-mediated transport"/>
    <property type="evidence" value="ECO:0007669"/>
    <property type="project" value="TreeGrafter"/>
</dbReference>
<reference evidence="2 3" key="1">
    <citation type="journal article" date="2023" name="bioRxiv">
        <title>Conserved and derived expression patterns and positive selection on dental genes reveal complex evolutionary context of ever-growing rodent molars.</title>
        <authorList>
            <person name="Calamari Z.T."/>
            <person name="Song A."/>
            <person name="Cohen E."/>
            <person name="Akter M."/>
            <person name="Roy R.D."/>
            <person name="Hallikas O."/>
            <person name="Christensen M.M."/>
            <person name="Li P."/>
            <person name="Marangoni P."/>
            <person name="Jernvall J."/>
            <person name="Klein O.D."/>
        </authorList>
    </citation>
    <scope>NUCLEOTIDE SEQUENCE [LARGE SCALE GENOMIC DNA]</scope>
    <source>
        <strain evidence="2">V071</strain>
    </source>
</reference>
<dbReference type="PANTHER" id="PTHR20913">
    <property type="entry name" value="TBC1 DOMAIN FAMILY MEMBER 20/GTPASE"/>
    <property type="match status" value="1"/>
</dbReference>
<keyword evidence="3" id="KW-1185">Reference proteome</keyword>
<organism evidence="2 3">
    <name type="scientific">Myodes glareolus</name>
    <name type="common">Bank vole</name>
    <name type="synonym">Clethrionomys glareolus</name>
    <dbReference type="NCBI Taxonomy" id="447135"/>
    <lineage>
        <taxon>Eukaryota</taxon>
        <taxon>Metazoa</taxon>
        <taxon>Chordata</taxon>
        <taxon>Craniata</taxon>
        <taxon>Vertebrata</taxon>
        <taxon>Euteleostomi</taxon>
        <taxon>Mammalia</taxon>
        <taxon>Eutheria</taxon>
        <taxon>Euarchontoglires</taxon>
        <taxon>Glires</taxon>
        <taxon>Rodentia</taxon>
        <taxon>Myomorpha</taxon>
        <taxon>Muroidea</taxon>
        <taxon>Cricetidae</taxon>
        <taxon>Arvicolinae</taxon>
        <taxon>Myodes</taxon>
    </lineage>
</organism>
<dbReference type="GO" id="GO:0005096">
    <property type="term" value="F:GTPase activator activity"/>
    <property type="evidence" value="ECO:0007669"/>
    <property type="project" value="UniProtKB-KW"/>
</dbReference>
<keyword evidence="1" id="KW-0343">GTPase activation</keyword>
<dbReference type="PANTHER" id="PTHR20913:SF10">
    <property type="entry name" value="TBC1 DOMAIN FAMILY MEMBER 20"/>
    <property type="match status" value="1"/>
</dbReference>
<sequence length="174" mass="19066">MFLRPSQGIETTGNTEVTGKAELNAKMKKEAQTHQTLNSDPGDLAAFREMAISEGTPQTDETSVTQDPQCQHQRANICVRGGPEAYEPGLPAGAAGCQDIVVTFLMVVCKKLATSLVDKLSAYCLRDLMDPTMDNTKHILNYPVSIIGQVNLELHDHMQNAELWTISALIWLIP</sequence>
<evidence type="ECO:0000313" key="2">
    <source>
        <dbReference type="EMBL" id="KAK7831167.1"/>
    </source>
</evidence>
<proteinExistence type="predicted"/>
<dbReference type="InterPro" id="IPR045913">
    <property type="entry name" value="TBC20/Gyp8-like"/>
</dbReference>
<evidence type="ECO:0000313" key="3">
    <source>
        <dbReference type="Proteomes" id="UP001488838"/>
    </source>
</evidence>
<dbReference type="EMBL" id="JBBHLL010000015">
    <property type="protein sequence ID" value="KAK7831167.1"/>
    <property type="molecule type" value="Genomic_DNA"/>
</dbReference>